<dbReference type="GO" id="GO:0006865">
    <property type="term" value="P:amino acid transport"/>
    <property type="evidence" value="ECO:0007669"/>
    <property type="project" value="UniProtKB-KW"/>
</dbReference>
<dbReference type="AlphaFoldDB" id="E6LIF5"/>
<evidence type="ECO:0000256" key="3">
    <source>
        <dbReference type="ARBA" id="ARBA00022741"/>
    </source>
</evidence>
<dbReference type="HOGENOM" id="CLU_000604_1_3_9"/>
<evidence type="ECO:0000256" key="5">
    <source>
        <dbReference type="ARBA" id="ARBA00022967"/>
    </source>
</evidence>
<organism evidence="9 10">
    <name type="scientific">Enterococcus italicus (strain DSM 15952 / CCUG 50447 / LMG 22039 / TP 1.5)</name>
    <dbReference type="NCBI Taxonomy" id="888064"/>
    <lineage>
        <taxon>Bacteria</taxon>
        <taxon>Bacillati</taxon>
        <taxon>Bacillota</taxon>
        <taxon>Bacilli</taxon>
        <taxon>Lactobacillales</taxon>
        <taxon>Enterococcaceae</taxon>
        <taxon>Enterococcus</taxon>
    </lineage>
</organism>
<evidence type="ECO:0000256" key="4">
    <source>
        <dbReference type="ARBA" id="ARBA00022840"/>
    </source>
</evidence>
<evidence type="ECO:0000256" key="2">
    <source>
        <dbReference type="ARBA" id="ARBA00022475"/>
    </source>
</evidence>
<reference evidence="9 10" key="1">
    <citation type="submission" date="2010-12" db="EMBL/GenBank/DDBJ databases">
        <authorList>
            <person name="Muzny D."/>
            <person name="Qin X."/>
            <person name="Deng J."/>
            <person name="Jiang H."/>
            <person name="Liu Y."/>
            <person name="Qu J."/>
            <person name="Song X.-Z."/>
            <person name="Zhang L."/>
            <person name="Thornton R."/>
            <person name="Coyle M."/>
            <person name="Francisco L."/>
            <person name="Jackson L."/>
            <person name="Javaid M."/>
            <person name="Korchina V."/>
            <person name="Kovar C."/>
            <person name="Mata R."/>
            <person name="Mathew T."/>
            <person name="Ngo R."/>
            <person name="Nguyen L."/>
            <person name="Nguyen N."/>
            <person name="Okwuonu G."/>
            <person name="Ongeri F."/>
            <person name="Pham C."/>
            <person name="Simmons D."/>
            <person name="Wilczek-Boney K."/>
            <person name="Hale W."/>
            <person name="Jakkamsetti A."/>
            <person name="Pham P."/>
            <person name="Ruth R."/>
            <person name="San Lucas F."/>
            <person name="Warren J."/>
            <person name="Zhang J."/>
            <person name="Zhao Z."/>
            <person name="Zhou C."/>
            <person name="Zhu D."/>
            <person name="Lee S."/>
            <person name="Bess C."/>
            <person name="Blankenburg K."/>
            <person name="Forbes L."/>
            <person name="Fu Q."/>
            <person name="Gubbala S."/>
            <person name="Hirani K."/>
            <person name="Jayaseelan J.C."/>
            <person name="Lara F."/>
            <person name="Munidasa M."/>
            <person name="Palculict T."/>
            <person name="Patil S."/>
            <person name="Pu L.-L."/>
            <person name="Saada N."/>
            <person name="Tang L."/>
            <person name="Weissenberger G."/>
            <person name="Zhu Y."/>
            <person name="Hemphill L."/>
            <person name="Shang Y."/>
            <person name="Youmans B."/>
            <person name="Ayvaz T."/>
            <person name="Ross M."/>
            <person name="Santibanez J."/>
            <person name="Aqrawi P."/>
            <person name="Gross S."/>
            <person name="Joshi V."/>
            <person name="Fowler G."/>
            <person name="Nazareth L."/>
            <person name="Reid J."/>
            <person name="Worley K."/>
            <person name="Petrosino J."/>
            <person name="Highlander S."/>
            <person name="Gibbs R."/>
        </authorList>
    </citation>
    <scope>NUCLEOTIDE SEQUENCE [LARGE SCALE GENOMIC DNA]</scope>
    <source>
        <strain evidence="10">DSM 15952 / CCUG 50447 / LMG 22039 / TP 1.5</strain>
    </source>
</reference>
<proteinExistence type="predicted"/>
<feature type="domain" description="ABC transporter" evidence="8">
    <location>
        <begin position="38"/>
        <end position="277"/>
    </location>
</feature>
<dbReference type="STRING" id="888064.HMPREF9088_2145"/>
<protein>
    <submittedName>
        <fullName evidence="9">ABC transporter, ATP-binding protein</fullName>
        <ecNumber evidence="9">3.6.3.-</ecNumber>
    </submittedName>
</protein>
<evidence type="ECO:0000256" key="1">
    <source>
        <dbReference type="ARBA" id="ARBA00022448"/>
    </source>
</evidence>
<dbReference type="Pfam" id="PF00005">
    <property type="entry name" value="ABC_tran"/>
    <property type="match status" value="1"/>
</dbReference>
<dbReference type="SUPFAM" id="SSF52540">
    <property type="entry name" value="P-loop containing nucleoside triphosphate hydrolases"/>
    <property type="match status" value="1"/>
</dbReference>
<dbReference type="EMBL" id="AEPV01000086">
    <property type="protein sequence ID" value="EFU73030.1"/>
    <property type="molecule type" value="Genomic_DNA"/>
</dbReference>
<keyword evidence="7" id="KW-0472">Membrane</keyword>
<dbReference type="PANTHER" id="PTHR43166">
    <property type="entry name" value="AMINO ACID IMPORT ATP-BINDING PROTEIN"/>
    <property type="match status" value="1"/>
</dbReference>
<dbReference type="PROSITE" id="PS00211">
    <property type="entry name" value="ABC_TRANSPORTER_1"/>
    <property type="match status" value="1"/>
</dbReference>
<keyword evidence="9" id="KW-0378">Hydrolase</keyword>
<dbReference type="InterPro" id="IPR041701">
    <property type="entry name" value="MetN_ABC"/>
</dbReference>
<dbReference type="GO" id="GO:0098796">
    <property type="term" value="C:membrane protein complex"/>
    <property type="evidence" value="ECO:0007669"/>
    <property type="project" value="UniProtKB-ARBA"/>
</dbReference>
<dbReference type="GO" id="GO:0005524">
    <property type="term" value="F:ATP binding"/>
    <property type="evidence" value="ECO:0007669"/>
    <property type="project" value="UniProtKB-KW"/>
</dbReference>
<name>E6LIF5_ENTI1</name>
<keyword evidence="10" id="KW-1185">Reference proteome</keyword>
<dbReference type="SUPFAM" id="SSF55021">
    <property type="entry name" value="ACT-like"/>
    <property type="match status" value="1"/>
</dbReference>
<dbReference type="SMART" id="SM00382">
    <property type="entry name" value="AAA"/>
    <property type="match status" value="1"/>
</dbReference>
<dbReference type="InterPro" id="IPR018449">
    <property type="entry name" value="NIL_domain"/>
</dbReference>
<dbReference type="CDD" id="cd03258">
    <property type="entry name" value="ABC_MetN_methionine_transporter"/>
    <property type="match status" value="1"/>
</dbReference>
<keyword evidence="1" id="KW-0813">Transport</keyword>
<dbReference type="InterPro" id="IPR017871">
    <property type="entry name" value="ABC_transporter-like_CS"/>
</dbReference>
<evidence type="ECO:0000256" key="6">
    <source>
        <dbReference type="ARBA" id="ARBA00022970"/>
    </source>
</evidence>
<sequence length="377" mass="42046">MIERIKVVTRQMMHVLCTYVQGAFFYSDKEDGGKMALIELRDVKKAYDGKNGSIHAVDGVSLTIERGDVFGVVGYSGAGKSTLIRMLNGLELPTGGEVIVNEHSITSLKPKELREFRKKIGMIFQHFNLLWSRTLQENVELPLELAGVPKKERAQKATELLNLVGLQGREKAYPSQLSGGQKQRVGIARALANDPEILLCDEATSALDPQTTEEVLDLLQKINQELHLTIVLITHEMNAVRQICNKVAVMEQGQVVEEGSVVSIFRQPQKEVTKRFVRQEIEEPIDPELLATFIKENPNGRLVTLTFTEHNANEPVISQAIRHYQIDVNVVFGKIDQVKEGSIGSLTVLLTGEEAEINQALAYFEAKQVAIEVINHE</sequence>
<evidence type="ECO:0000256" key="7">
    <source>
        <dbReference type="ARBA" id="ARBA00023136"/>
    </source>
</evidence>
<dbReference type="Proteomes" id="UP000010296">
    <property type="component" value="Unassembled WGS sequence"/>
</dbReference>
<evidence type="ECO:0000313" key="9">
    <source>
        <dbReference type="EMBL" id="EFU73030.1"/>
    </source>
</evidence>
<dbReference type="PROSITE" id="PS50893">
    <property type="entry name" value="ABC_TRANSPORTER_2"/>
    <property type="match status" value="1"/>
</dbReference>
<dbReference type="InterPro" id="IPR045865">
    <property type="entry name" value="ACT-like_dom_sf"/>
</dbReference>
<keyword evidence="5" id="KW-1278">Translocase</keyword>
<dbReference type="Pfam" id="PF09383">
    <property type="entry name" value="NIL"/>
    <property type="match status" value="1"/>
</dbReference>
<comment type="caution">
    <text evidence="9">The sequence shown here is derived from an EMBL/GenBank/DDBJ whole genome shotgun (WGS) entry which is preliminary data.</text>
</comment>
<dbReference type="InterPro" id="IPR050086">
    <property type="entry name" value="MetN_ABC_transporter-like"/>
</dbReference>
<dbReference type="eggNOG" id="COG1135">
    <property type="taxonomic scope" value="Bacteria"/>
</dbReference>
<dbReference type="PANTHER" id="PTHR43166:SF36">
    <property type="entry name" value="METHIONINE IMPORT ATP-BINDING PROTEIN METN 2"/>
    <property type="match status" value="1"/>
</dbReference>
<evidence type="ECO:0000313" key="10">
    <source>
        <dbReference type="Proteomes" id="UP000010296"/>
    </source>
</evidence>
<keyword evidence="4 9" id="KW-0067">ATP-binding</keyword>
<dbReference type="FunFam" id="3.40.50.300:FF:000032">
    <property type="entry name" value="Export ABC transporter ATP-binding protein"/>
    <property type="match status" value="1"/>
</dbReference>
<keyword evidence="6" id="KW-0029">Amino-acid transport</keyword>
<keyword evidence="3" id="KW-0547">Nucleotide-binding</keyword>
<accession>E6LIF5</accession>
<dbReference type="Gene3D" id="3.40.50.300">
    <property type="entry name" value="P-loop containing nucleotide triphosphate hydrolases"/>
    <property type="match status" value="1"/>
</dbReference>
<evidence type="ECO:0000259" key="8">
    <source>
        <dbReference type="PROSITE" id="PS50893"/>
    </source>
</evidence>
<dbReference type="InterPro" id="IPR003439">
    <property type="entry name" value="ABC_transporter-like_ATP-bd"/>
</dbReference>
<dbReference type="SMART" id="SM00930">
    <property type="entry name" value="NIL"/>
    <property type="match status" value="1"/>
</dbReference>
<gene>
    <name evidence="9" type="ORF">HMPREF9088_2145</name>
</gene>
<dbReference type="Gene3D" id="3.30.70.260">
    <property type="match status" value="1"/>
</dbReference>
<keyword evidence="2" id="KW-1003">Cell membrane</keyword>
<dbReference type="InterPro" id="IPR027417">
    <property type="entry name" value="P-loop_NTPase"/>
</dbReference>
<dbReference type="EC" id="3.6.3.-" evidence="9"/>
<dbReference type="GO" id="GO:0022857">
    <property type="term" value="F:transmembrane transporter activity"/>
    <property type="evidence" value="ECO:0007669"/>
    <property type="project" value="UniProtKB-ARBA"/>
</dbReference>
<dbReference type="GO" id="GO:0016887">
    <property type="term" value="F:ATP hydrolysis activity"/>
    <property type="evidence" value="ECO:0007669"/>
    <property type="project" value="InterPro"/>
</dbReference>
<dbReference type="InterPro" id="IPR003593">
    <property type="entry name" value="AAA+_ATPase"/>
</dbReference>